<accession>A0A139X2J9</accession>
<dbReference type="OrthoDB" id="517541at2"/>
<evidence type="ECO:0008006" key="3">
    <source>
        <dbReference type="Google" id="ProtNLM"/>
    </source>
</evidence>
<evidence type="ECO:0000313" key="2">
    <source>
        <dbReference type="Proteomes" id="UP000076925"/>
    </source>
</evidence>
<keyword evidence="2" id="KW-1185">Reference proteome</keyword>
<dbReference type="AlphaFoldDB" id="A0A139X2J9"/>
<evidence type="ECO:0000313" key="1">
    <source>
        <dbReference type="EMBL" id="KYC38904.1"/>
    </source>
</evidence>
<comment type="caution">
    <text evidence="1">The sequence shown here is derived from an EMBL/GenBank/DDBJ whole genome shotgun (WGS) entry which is preliminary data.</text>
</comment>
<reference evidence="1 2" key="1">
    <citation type="journal article" date="2013" name="Genome Biol. Evol.">
        <title>Genomes of Stigonematalean cyanobacteria (subsection V) and the evolution of oxygenic photosynthesis from prokaryotes to plastids.</title>
        <authorList>
            <person name="Dagan T."/>
            <person name="Roettger M."/>
            <person name="Stucken K."/>
            <person name="Landan G."/>
            <person name="Koch R."/>
            <person name="Major P."/>
            <person name="Gould S.B."/>
            <person name="Goremykin V.V."/>
            <person name="Rippka R."/>
            <person name="Tandeau de Marsac N."/>
            <person name="Gugger M."/>
            <person name="Lockhart P.J."/>
            <person name="Allen J.F."/>
            <person name="Brune I."/>
            <person name="Maus I."/>
            <person name="Puhler A."/>
            <person name="Martin W.F."/>
        </authorList>
    </citation>
    <scope>NUCLEOTIDE SEQUENCE [LARGE SCALE GENOMIC DNA]</scope>
    <source>
        <strain evidence="1 2">PCC 7110</strain>
    </source>
</reference>
<dbReference type="EMBL" id="ANNX02000036">
    <property type="protein sequence ID" value="KYC38904.1"/>
    <property type="molecule type" value="Genomic_DNA"/>
</dbReference>
<protein>
    <recommendedName>
        <fullName evidence="3">CopG family transcriptional regulator</fullName>
    </recommendedName>
</protein>
<proteinExistence type="predicted"/>
<organism evidence="1 2">
    <name type="scientific">Scytonema hofmannii PCC 7110</name>
    <dbReference type="NCBI Taxonomy" id="128403"/>
    <lineage>
        <taxon>Bacteria</taxon>
        <taxon>Bacillati</taxon>
        <taxon>Cyanobacteriota</taxon>
        <taxon>Cyanophyceae</taxon>
        <taxon>Nostocales</taxon>
        <taxon>Scytonemataceae</taxon>
        <taxon>Scytonema</taxon>
    </lineage>
</organism>
<name>A0A139X2J9_9CYAN</name>
<sequence>MSKAKLETDRRWRQRNPEKVRAYTAKYAEGKTKVSVTLDNWIAEEIAKIKPPEQPLGGWIRERLEKWAEVSKTKTSRNSDDIF</sequence>
<gene>
    <name evidence="1" type="ORF">WA1_33365</name>
</gene>
<dbReference type="Proteomes" id="UP000076925">
    <property type="component" value="Unassembled WGS sequence"/>
</dbReference>
<dbReference type="RefSeq" id="WP_017743733.1">
    <property type="nucleotide sequence ID" value="NZ_KQ976354.1"/>
</dbReference>